<accession>S4NVB3</accession>
<reference evidence="1" key="2">
    <citation type="submission" date="2013-05" db="EMBL/GenBank/DDBJ databases">
        <authorList>
            <person name="Carter J.-M."/>
            <person name="Baker S.C."/>
            <person name="Pink R."/>
            <person name="Carter D.R.F."/>
            <person name="Collins A."/>
            <person name="Tomlin J."/>
            <person name="Gibbs M."/>
            <person name="Breuker C.J."/>
        </authorList>
    </citation>
    <scope>NUCLEOTIDE SEQUENCE</scope>
    <source>
        <tissue evidence="1">Ovary</tissue>
    </source>
</reference>
<dbReference type="AlphaFoldDB" id="S4NVB3"/>
<organism evidence="1">
    <name type="scientific">Pararge aegeria</name>
    <name type="common">speckled wood butterfly</name>
    <dbReference type="NCBI Taxonomy" id="116150"/>
    <lineage>
        <taxon>Eukaryota</taxon>
        <taxon>Metazoa</taxon>
        <taxon>Ecdysozoa</taxon>
        <taxon>Arthropoda</taxon>
        <taxon>Hexapoda</taxon>
        <taxon>Insecta</taxon>
        <taxon>Pterygota</taxon>
        <taxon>Neoptera</taxon>
        <taxon>Endopterygota</taxon>
        <taxon>Lepidoptera</taxon>
        <taxon>Glossata</taxon>
        <taxon>Ditrysia</taxon>
        <taxon>Papilionoidea</taxon>
        <taxon>Nymphalidae</taxon>
        <taxon>Satyrinae</taxon>
        <taxon>Satyrini</taxon>
        <taxon>Parargina</taxon>
        <taxon>Pararge</taxon>
    </lineage>
</organism>
<name>S4NVB3_9NEOP</name>
<evidence type="ECO:0000313" key="1">
    <source>
        <dbReference type="EMBL" id="JAA82701.1"/>
    </source>
</evidence>
<protein>
    <submittedName>
        <fullName evidence="1">Uncharacterized protein</fullName>
    </submittedName>
</protein>
<dbReference type="EMBL" id="GAIX01009859">
    <property type="protein sequence ID" value="JAA82701.1"/>
    <property type="molecule type" value="Transcribed_RNA"/>
</dbReference>
<proteinExistence type="predicted"/>
<sequence>MPLYVLRRRFLASCHPCLSSIPCLHVFNKKGIPKEERECQYFKNNSALSDFSSVYQSSCEFNFALSVKKLN</sequence>
<reference evidence="1" key="1">
    <citation type="journal article" date="2013" name="BMC Genomics">
        <title>Unscrambling butterfly oogenesis.</title>
        <authorList>
            <person name="Carter J.M."/>
            <person name="Baker S.C."/>
            <person name="Pink R."/>
            <person name="Carter D.R."/>
            <person name="Collins A."/>
            <person name="Tomlin J."/>
            <person name="Gibbs M."/>
            <person name="Breuker C.J."/>
        </authorList>
    </citation>
    <scope>NUCLEOTIDE SEQUENCE</scope>
    <source>
        <tissue evidence="1">Ovary</tissue>
    </source>
</reference>